<dbReference type="SMART" id="SM00326">
    <property type="entry name" value="SH3"/>
    <property type="match status" value="1"/>
</dbReference>
<keyword evidence="1 3" id="KW-0728">SH3 domain</keyword>
<dbReference type="InterPro" id="IPR008936">
    <property type="entry name" value="Rho_GTPase_activation_prot"/>
</dbReference>
<dbReference type="SUPFAM" id="SSF50729">
    <property type="entry name" value="PH domain-like"/>
    <property type="match status" value="1"/>
</dbReference>
<dbReference type="PROSITE" id="PS50003">
    <property type="entry name" value="PH_DOMAIN"/>
    <property type="match status" value="1"/>
</dbReference>
<dbReference type="Pfam" id="PF00169">
    <property type="entry name" value="PH"/>
    <property type="match status" value="1"/>
</dbReference>
<dbReference type="Pfam" id="PF16746">
    <property type="entry name" value="BAR_3"/>
    <property type="match status" value="1"/>
</dbReference>
<dbReference type="SUPFAM" id="SSF50044">
    <property type="entry name" value="SH3-domain"/>
    <property type="match status" value="1"/>
</dbReference>
<dbReference type="PANTHER" id="PTHR12552">
    <property type="entry name" value="OLIGOPHRENIN 1"/>
    <property type="match status" value="1"/>
</dbReference>
<evidence type="ECO:0000256" key="2">
    <source>
        <dbReference type="ARBA" id="ARBA00022468"/>
    </source>
</evidence>
<feature type="domain" description="Rho-GAP" evidence="6">
    <location>
        <begin position="315"/>
        <end position="495"/>
    </location>
</feature>
<evidence type="ECO:0000259" key="4">
    <source>
        <dbReference type="PROSITE" id="PS50002"/>
    </source>
</evidence>
<dbReference type="InterPro" id="IPR047234">
    <property type="entry name" value="GRAF_fam"/>
</dbReference>
<dbReference type="Pfam" id="PF14604">
    <property type="entry name" value="SH3_9"/>
    <property type="match status" value="1"/>
</dbReference>
<dbReference type="InterPro" id="IPR000198">
    <property type="entry name" value="RhoGAP_dom"/>
</dbReference>
<dbReference type="PROSITE" id="PS50238">
    <property type="entry name" value="RHOGAP"/>
    <property type="match status" value="1"/>
</dbReference>
<evidence type="ECO:0000313" key="7">
    <source>
        <dbReference type="EMBL" id="VDO95815.1"/>
    </source>
</evidence>
<dbReference type="EMBL" id="UZAM01006992">
    <property type="protein sequence ID" value="VDO95815.1"/>
    <property type="molecule type" value="Genomic_DNA"/>
</dbReference>
<dbReference type="GO" id="GO:0007165">
    <property type="term" value="P:signal transduction"/>
    <property type="evidence" value="ECO:0007669"/>
    <property type="project" value="InterPro"/>
</dbReference>
<proteinExistence type="predicted"/>
<dbReference type="GO" id="GO:0005096">
    <property type="term" value="F:GTPase activator activity"/>
    <property type="evidence" value="ECO:0007669"/>
    <property type="project" value="UniProtKB-KW"/>
</dbReference>
<sequence>MEDEDNPEENQISLAPCEGDCIYDKSICLNYLCKTDESYIEPLRKFRIERIGNALQSERKKYEKASAKFYQTLEKHLHTSTTKKNDFKGADDLLDLEQRNFHRASLDYVLVLQSVQERMKFEFVETLSSFLYSWLSFYHVGYVMHEDFKPYLDNVKRRVQKAKESFLSTQAEAEDLKMKMLSMHRSNEESSSRISVKQGYLYLLERKNLVTAWTKHYCVYQKESRMFTMIPFSQNSKHDFNTAYSQNISKKLKSCTRRASDSIDKRFCFDVTFDECSEVLTFQALSEEDRRLWLDSLDGKEPVLILNFLRVVVFAFFSHLICGYLFRSFQIHSPTSSSANMFESLGEQGLYRNCGINSKVNKLLQNALSGHHAGQLDLDKENDLELKTVTSAVKTFFRHVFRQFLNAVKLEDQPSRIKHIHCCVHQLPEPNFRMLKMLMKHLQLVSRNSNKNLMTVCNLGVCFGPCIMRPKEETIAAIMDINSASFGFPSFGSLYCGGSYGLKSYSSTLSRSNNDLLCAGTNSSSSLNSIDSLSHSSSPSPKLPHNITSRSLVNYPQPYPGDLRRVRTLFECVGDDPSELSFLPGQIITNVYPSKEPHWLYGTLNGKVGLVPESFVEALP</sequence>
<feature type="domain" description="PH" evidence="5">
    <location>
        <begin position="194"/>
        <end position="302"/>
    </location>
</feature>
<dbReference type="InterPro" id="IPR036028">
    <property type="entry name" value="SH3-like_dom_sf"/>
</dbReference>
<dbReference type="SMART" id="SM00233">
    <property type="entry name" value="PH"/>
    <property type="match status" value="1"/>
</dbReference>
<dbReference type="OrthoDB" id="3183924at2759"/>
<dbReference type="SUPFAM" id="SSF48350">
    <property type="entry name" value="GTPase activation domain, GAP"/>
    <property type="match status" value="1"/>
</dbReference>
<reference evidence="9" key="1">
    <citation type="submission" date="2016-06" db="UniProtKB">
        <authorList>
            <consortium name="WormBaseParasite"/>
        </authorList>
    </citation>
    <scope>IDENTIFICATION</scope>
</reference>
<dbReference type="InterPro" id="IPR004148">
    <property type="entry name" value="BAR_dom"/>
</dbReference>
<dbReference type="InterPro" id="IPR011993">
    <property type="entry name" value="PH-like_dom_sf"/>
</dbReference>
<evidence type="ECO:0000256" key="3">
    <source>
        <dbReference type="PROSITE-ProRule" id="PRU00192"/>
    </source>
</evidence>
<dbReference type="GO" id="GO:0005737">
    <property type="term" value="C:cytoplasm"/>
    <property type="evidence" value="ECO:0007669"/>
    <property type="project" value="InterPro"/>
</dbReference>
<dbReference type="AlphaFoldDB" id="A0A183IE49"/>
<evidence type="ECO:0000313" key="9">
    <source>
        <dbReference type="WBParaSite" id="SBAD_0000198301-mRNA-1"/>
    </source>
</evidence>
<dbReference type="Pfam" id="PF00620">
    <property type="entry name" value="RhoGAP"/>
    <property type="match status" value="1"/>
</dbReference>
<dbReference type="SMART" id="SM00324">
    <property type="entry name" value="RhoGAP"/>
    <property type="match status" value="1"/>
</dbReference>
<dbReference type="InterPro" id="IPR027267">
    <property type="entry name" value="AH/BAR_dom_sf"/>
</dbReference>
<keyword evidence="8" id="KW-1185">Reference proteome</keyword>
<dbReference type="Gene3D" id="2.30.30.40">
    <property type="entry name" value="SH3 Domains"/>
    <property type="match status" value="1"/>
</dbReference>
<dbReference type="SUPFAM" id="SSF103657">
    <property type="entry name" value="BAR/IMD domain-like"/>
    <property type="match status" value="1"/>
</dbReference>
<evidence type="ECO:0000259" key="6">
    <source>
        <dbReference type="PROSITE" id="PS50238"/>
    </source>
</evidence>
<evidence type="ECO:0000256" key="1">
    <source>
        <dbReference type="ARBA" id="ARBA00022443"/>
    </source>
</evidence>
<dbReference type="InterPro" id="IPR001849">
    <property type="entry name" value="PH_domain"/>
</dbReference>
<dbReference type="CDD" id="cd11882">
    <property type="entry name" value="SH3_GRAF-like"/>
    <property type="match status" value="1"/>
</dbReference>
<reference evidence="7 8" key="2">
    <citation type="submission" date="2018-11" db="EMBL/GenBank/DDBJ databases">
        <authorList>
            <consortium name="Pathogen Informatics"/>
        </authorList>
    </citation>
    <scope>NUCLEOTIDE SEQUENCE [LARGE SCALE GENOMIC DNA]</scope>
</reference>
<dbReference type="Proteomes" id="UP000270296">
    <property type="component" value="Unassembled WGS sequence"/>
</dbReference>
<dbReference type="PANTHER" id="PTHR12552:SF1">
    <property type="entry name" value="RHO GTPASE-ACTIVATING PROTEIN GRAF"/>
    <property type="match status" value="1"/>
</dbReference>
<evidence type="ECO:0000259" key="5">
    <source>
        <dbReference type="PROSITE" id="PS50003"/>
    </source>
</evidence>
<dbReference type="Gene3D" id="2.30.29.30">
    <property type="entry name" value="Pleckstrin-homology domain (PH domain)/Phosphotyrosine-binding domain (PTB)"/>
    <property type="match status" value="1"/>
</dbReference>
<protein>
    <submittedName>
        <fullName evidence="9">Rho GTPase-activating protein 10</fullName>
    </submittedName>
</protein>
<dbReference type="PROSITE" id="PS50002">
    <property type="entry name" value="SH3"/>
    <property type="match status" value="1"/>
</dbReference>
<keyword evidence="2" id="KW-0343">GTPase activation</keyword>
<dbReference type="Gene3D" id="1.20.1270.60">
    <property type="entry name" value="Arfaptin homology (AH) domain/BAR domain"/>
    <property type="match status" value="1"/>
</dbReference>
<dbReference type="WBParaSite" id="SBAD_0000198301-mRNA-1">
    <property type="protein sequence ID" value="SBAD_0000198301-mRNA-1"/>
    <property type="gene ID" value="SBAD_0000198301"/>
</dbReference>
<dbReference type="InterPro" id="IPR001452">
    <property type="entry name" value="SH3_domain"/>
</dbReference>
<dbReference type="Gene3D" id="1.10.555.10">
    <property type="entry name" value="Rho GTPase activation protein"/>
    <property type="match status" value="1"/>
</dbReference>
<name>A0A183IE49_9BILA</name>
<gene>
    <name evidence="7" type="ORF">SBAD_LOCUS1893</name>
</gene>
<dbReference type="CDD" id="cd01249">
    <property type="entry name" value="BAR-PH_GRAF_family"/>
    <property type="match status" value="1"/>
</dbReference>
<feature type="domain" description="SH3" evidence="4">
    <location>
        <begin position="561"/>
        <end position="620"/>
    </location>
</feature>
<accession>A0A183IE49</accession>
<dbReference type="InterPro" id="IPR047225">
    <property type="entry name" value="PH_GRAF"/>
</dbReference>
<organism evidence="9">
    <name type="scientific">Soboliphyme baturini</name>
    <dbReference type="NCBI Taxonomy" id="241478"/>
    <lineage>
        <taxon>Eukaryota</taxon>
        <taxon>Metazoa</taxon>
        <taxon>Ecdysozoa</taxon>
        <taxon>Nematoda</taxon>
        <taxon>Enoplea</taxon>
        <taxon>Dorylaimia</taxon>
        <taxon>Dioctophymatida</taxon>
        <taxon>Dioctophymatoidea</taxon>
        <taxon>Soboliphymatidae</taxon>
        <taxon>Soboliphyme</taxon>
    </lineage>
</organism>
<evidence type="ECO:0000313" key="8">
    <source>
        <dbReference type="Proteomes" id="UP000270296"/>
    </source>
</evidence>